<gene>
    <name evidence="1" type="ORF">KUTeg_007461</name>
</gene>
<keyword evidence="2" id="KW-1185">Reference proteome</keyword>
<evidence type="ECO:0008006" key="3">
    <source>
        <dbReference type="Google" id="ProtNLM"/>
    </source>
</evidence>
<dbReference type="EMBL" id="JARBDR010000337">
    <property type="protein sequence ID" value="KAJ8315311.1"/>
    <property type="molecule type" value="Genomic_DNA"/>
</dbReference>
<organism evidence="1 2">
    <name type="scientific">Tegillarca granosa</name>
    <name type="common">Malaysian cockle</name>
    <name type="synonym">Anadara granosa</name>
    <dbReference type="NCBI Taxonomy" id="220873"/>
    <lineage>
        <taxon>Eukaryota</taxon>
        <taxon>Metazoa</taxon>
        <taxon>Spiralia</taxon>
        <taxon>Lophotrochozoa</taxon>
        <taxon>Mollusca</taxon>
        <taxon>Bivalvia</taxon>
        <taxon>Autobranchia</taxon>
        <taxon>Pteriomorphia</taxon>
        <taxon>Arcoida</taxon>
        <taxon>Arcoidea</taxon>
        <taxon>Arcidae</taxon>
        <taxon>Tegillarca</taxon>
    </lineage>
</organism>
<reference evidence="1 2" key="1">
    <citation type="submission" date="2022-12" db="EMBL/GenBank/DDBJ databases">
        <title>Chromosome-level genome of Tegillarca granosa.</title>
        <authorList>
            <person name="Kim J."/>
        </authorList>
    </citation>
    <scope>NUCLEOTIDE SEQUENCE [LARGE SCALE GENOMIC DNA]</scope>
    <source>
        <strain evidence="1">Teg-2019</strain>
        <tissue evidence="1">Adductor muscle</tissue>
    </source>
</reference>
<dbReference type="Proteomes" id="UP001217089">
    <property type="component" value="Unassembled WGS sequence"/>
</dbReference>
<evidence type="ECO:0000313" key="1">
    <source>
        <dbReference type="EMBL" id="KAJ8315311.1"/>
    </source>
</evidence>
<sequence length="104" mass="12215">MLNIKINVLREESRSEQNDSPYNPKRITINDRLLSVNGNCLKDRGFEIEELIDFKKIERSLLITLKHSEFASSNPDERYFLIHEDDNIDPDALRYESLLYPSSN</sequence>
<accession>A0ABQ9FGN2</accession>
<proteinExistence type="predicted"/>
<evidence type="ECO:0000313" key="2">
    <source>
        <dbReference type="Proteomes" id="UP001217089"/>
    </source>
</evidence>
<name>A0ABQ9FGN2_TEGGR</name>
<protein>
    <recommendedName>
        <fullName evidence="3">PDZ domain-containing protein</fullName>
    </recommendedName>
</protein>
<comment type="caution">
    <text evidence="1">The sequence shown here is derived from an EMBL/GenBank/DDBJ whole genome shotgun (WGS) entry which is preliminary data.</text>
</comment>